<gene>
    <name evidence="1" type="ORF">SAMN05660330_04394</name>
</gene>
<name>A0A1H0W3C5_9BACT</name>
<sequence>MSTSLLYHGFGIVGYRYVRTEYREGDVIFTVSRKKFGFRCPVCKSKRVIRRGSFPRWFHSLPIGKKATNIRTEVARVECKDCGIVRQADIGFADPRLTYTRALGRYVLDLAKYMTIADISRHLALSWDIMQEHSEEISAKKISETES</sequence>
<dbReference type="GO" id="GO:0008270">
    <property type="term" value="F:zinc ion binding"/>
    <property type="evidence" value="ECO:0007669"/>
    <property type="project" value="UniProtKB-KW"/>
</dbReference>
<dbReference type="AlphaFoldDB" id="A0A1H0W3C5"/>
<keyword evidence="1" id="KW-0479">Metal-binding</keyword>
<proteinExistence type="predicted"/>
<evidence type="ECO:0000313" key="1">
    <source>
        <dbReference type="EMBL" id="SDP85053.1"/>
    </source>
</evidence>
<keyword evidence="2" id="KW-1185">Reference proteome</keyword>
<protein>
    <submittedName>
        <fullName evidence="1">Zinc-finger of transposase IS204/IS1001/IS1096/IS1165</fullName>
    </submittedName>
</protein>
<dbReference type="OrthoDB" id="1014181at2"/>
<evidence type="ECO:0000313" key="2">
    <source>
        <dbReference type="Proteomes" id="UP000199073"/>
    </source>
</evidence>
<dbReference type="RefSeq" id="WP_092226367.1">
    <property type="nucleotide sequence ID" value="NZ_FNJI01000092.1"/>
</dbReference>
<organism evidence="1 2">
    <name type="scientific">Desulforhopalus singaporensis</name>
    <dbReference type="NCBI Taxonomy" id="91360"/>
    <lineage>
        <taxon>Bacteria</taxon>
        <taxon>Pseudomonadati</taxon>
        <taxon>Thermodesulfobacteriota</taxon>
        <taxon>Desulfobulbia</taxon>
        <taxon>Desulfobulbales</taxon>
        <taxon>Desulfocapsaceae</taxon>
        <taxon>Desulforhopalus</taxon>
    </lineage>
</organism>
<accession>A0A1H0W3C5</accession>
<keyword evidence="1" id="KW-0862">Zinc</keyword>
<keyword evidence="1" id="KW-0863">Zinc-finger</keyword>
<dbReference type="EMBL" id="FNJI01000092">
    <property type="protein sequence ID" value="SDP85053.1"/>
    <property type="molecule type" value="Genomic_DNA"/>
</dbReference>
<reference evidence="1 2" key="1">
    <citation type="submission" date="2016-10" db="EMBL/GenBank/DDBJ databases">
        <authorList>
            <person name="de Groot N.N."/>
        </authorList>
    </citation>
    <scope>NUCLEOTIDE SEQUENCE [LARGE SCALE GENOMIC DNA]</scope>
    <source>
        <strain evidence="1 2">DSM 12130</strain>
    </source>
</reference>
<dbReference type="Proteomes" id="UP000199073">
    <property type="component" value="Unassembled WGS sequence"/>
</dbReference>